<evidence type="ECO:0000313" key="2">
    <source>
        <dbReference type="EMBL" id="KAK5802836.1"/>
    </source>
</evidence>
<evidence type="ECO:0000256" key="1">
    <source>
        <dbReference type="SAM" id="Coils"/>
    </source>
</evidence>
<protein>
    <submittedName>
        <fullName evidence="2">Uncharacterized protein</fullName>
    </submittedName>
</protein>
<sequence length="80" mass="9194">MYQSTMGALAQEHYANLAKENMRLLEQNRRLEGRLTITEKDVERLHGVIAKVMDLKDMVKTLYAQVVTDDLSVLYCTCCI</sequence>
<gene>
    <name evidence="2" type="ORF">PVK06_030461</name>
</gene>
<dbReference type="Proteomes" id="UP001358586">
    <property type="component" value="Chromosome 9"/>
</dbReference>
<keyword evidence="3" id="KW-1185">Reference proteome</keyword>
<dbReference type="EMBL" id="JARKNE010000009">
    <property type="protein sequence ID" value="KAK5802836.1"/>
    <property type="molecule type" value="Genomic_DNA"/>
</dbReference>
<feature type="coiled-coil region" evidence="1">
    <location>
        <begin position="14"/>
        <end position="41"/>
    </location>
</feature>
<proteinExistence type="predicted"/>
<comment type="caution">
    <text evidence="2">The sequence shown here is derived from an EMBL/GenBank/DDBJ whole genome shotgun (WGS) entry which is preliminary data.</text>
</comment>
<name>A0ABR0NQW2_GOSAR</name>
<organism evidence="2 3">
    <name type="scientific">Gossypium arboreum</name>
    <name type="common">Tree cotton</name>
    <name type="synonym">Gossypium nanking</name>
    <dbReference type="NCBI Taxonomy" id="29729"/>
    <lineage>
        <taxon>Eukaryota</taxon>
        <taxon>Viridiplantae</taxon>
        <taxon>Streptophyta</taxon>
        <taxon>Embryophyta</taxon>
        <taxon>Tracheophyta</taxon>
        <taxon>Spermatophyta</taxon>
        <taxon>Magnoliopsida</taxon>
        <taxon>eudicotyledons</taxon>
        <taxon>Gunneridae</taxon>
        <taxon>Pentapetalae</taxon>
        <taxon>rosids</taxon>
        <taxon>malvids</taxon>
        <taxon>Malvales</taxon>
        <taxon>Malvaceae</taxon>
        <taxon>Malvoideae</taxon>
        <taxon>Gossypium</taxon>
    </lineage>
</organism>
<keyword evidence="1" id="KW-0175">Coiled coil</keyword>
<evidence type="ECO:0000313" key="3">
    <source>
        <dbReference type="Proteomes" id="UP001358586"/>
    </source>
</evidence>
<accession>A0ABR0NQW2</accession>
<reference evidence="2 3" key="1">
    <citation type="submission" date="2023-03" db="EMBL/GenBank/DDBJ databases">
        <title>WGS of Gossypium arboreum.</title>
        <authorList>
            <person name="Yu D."/>
        </authorList>
    </citation>
    <scope>NUCLEOTIDE SEQUENCE [LARGE SCALE GENOMIC DNA]</scope>
    <source>
        <tissue evidence="2">Leaf</tissue>
    </source>
</reference>